<dbReference type="GO" id="GO:0009381">
    <property type="term" value="F:excinuclease ABC activity"/>
    <property type="evidence" value="ECO:0007669"/>
    <property type="project" value="UniProtKB-UniRule"/>
</dbReference>
<dbReference type="KEGG" id="sta:STHERM_c22030"/>
<dbReference type="GO" id="GO:0009432">
    <property type="term" value="P:SOS response"/>
    <property type="evidence" value="ECO:0007669"/>
    <property type="project" value="UniProtKB-UniRule"/>
</dbReference>
<protein>
    <recommendedName>
        <fullName evidence="7">UvrABC system protein C</fullName>
        <shortName evidence="7">Protein UvrC</shortName>
    </recommendedName>
    <alternativeName>
        <fullName evidence="7">Excinuclease ABC subunit C</fullName>
    </alternativeName>
</protein>
<dbReference type="PANTHER" id="PTHR30562:SF1">
    <property type="entry name" value="UVRABC SYSTEM PROTEIN C"/>
    <property type="match status" value="1"/>
</dbReference>
<keyword evidence="1 7" id="KW-0963">Cytoplasm</keyword>
<comment type="subunit">
    <text evidence="7">Interacts with UvrB in an incision complex.</text>
</comment>
<feature type="coiled-coil region" evidence="8">
    <location>
        <begin position="228"/>
        <end position="255"/>
    </location>
</feature>
<dbReference type="eggNOG" id="COG0322">
    <property type="taxonomic scope" value="Bacteria"/>
</dbReference>
<dbReference type="PROSITE" id="PS50164">
    <property type="entry name" value="GIY_YIG"/>
    <property type="match status" value="1"/>
</dbReference>
<evidence type="ECO:0000256" key="1">
    <source>
        <dbReference type="ARBA" id="ARBA00022490"/>
    </source>
</evidence>
<dbReference type="EMBL" id="CP001698">
    <property type="protein sequence ID" value="ADN03131.1"/>
    <property type="molecule type" value="Genomic_DNA"/>
</dbReference>
<keyword evidence="8" id="KW-0175">Coiled coil</keyword>
<dbReference type="NCBIfam" id="TIGR00194">
    <property type="entry name" value="uvrC"/>
    <property type="match status" value="1"/>
</dbReference>
<dbReference type="Pfam" id="PF22920">
    <property type="entry name" value="UvrC_RNaseH"/>
    <property type="match status" value="1"/>
</dbReference>
<dbReference type="InterPro" id="IPR004791">
    <property type="entry name" value="UvrC"/>
</dbReference>
<comment type="function">
    <text evidence="7">The UvrABC repair system catalyzes the recognition and processing of DNA lesions. UvrC both incises the 5' and 3' sides of the lesion. The N-terminal half is responsible for the 3' incision and the C-terminal half is responsible for the 5' incision.</text>
</comment>
<dbReference type="Gene3D" id="3.30.420.340">
    <property type="entry name" value="UvrC, RNAse H endonuclease domain"/>
    <property type="match status" value="1"/>
</dbReference>
<dbReference type="PROSITE" id="PS50165">
    <property type="entry name" value="UVRC"/>
    <property type="match status" value="1"/>
</dbReference>
<evidence type="ECO:0000259" key="10">
    <source>
        <dbReference type="PROSITE" id="PS50164"/>
    </source>
</evidence>
<evidence type="ECO:0000256" key="8">
    <source>
        <dbReference type="SAM" id="Coils"/>
    </source>
</evidence>
<dbReference type="InterPro" id="IPR001943">
    <property type="entry name" value="UVR_dom"/>
</dbReference>
<evidence type="ECO:0000313" key="12">
    <source>
        <dbReference type="EMBL" id="ADN03131.1"/>
    </source>
</evidence>
<evidence type="ECO:0000256" key="2">
    <source>
        <dbReference type="ARBA" id="ARBA00022763"/>
    </source>
</evidence>
<dbReference type="GO" id="GO:0003677">
    <property type="term" value="F:DNA binding"/>
    <property type="evidence" value="ECO:0007669"/>
    <property type="project" value="UniProtKB-UniRule"/>
</dbReference>
<dbReference type="PANTHER" id="PTHR30562">
    <property type="entry name" value="UVRC/OXIDOREDUCTASE"/>
    <property type="match status" value="1"/>
</dbReference>
<dbReference type="SMART" id="SM00465">
    <property type="entry name" value="GIYc"/>
    <property type="match status" value="1"/>
</dbReference>
<dbReference type="FunFam" id="3.40.1440.10:FF:000001">
    <property type="entry name" value="UvrABC system protein C"/>
    <property type="match status" value="1"/>
</dbReference>
<comment type="subcellular location">
    <subcellularLocation>
        <location evidence="7">Cytoplasm</location>
    </subcellularLocation>
</comment>
<dbReference type="InterPro" id="IPR036876">
    <property type="entry name" value="UVR_dom_sf"/>
</dbReference>
<keyword evidence="2 7" id="KW-0227">DNA damage</keyword>
<evidence type="ECO:0000256" key="5">
    <source>
        <dbReference type="ARBA" id="ARBA00023204"/>
    </source>
</evidence>
<evidence type="ECO:0000259" key="11">
    <source>
        <dbReference type="PROSITE" id="PS50165"/>
    </source>
</evidence>
<dbReference type="InterPro" id="IPR000305">
    <property type="entry name" value="GIY-YIG_endonuc"/>
</dbReference>
<accession>E0RRM7</accession>
<evidence type="ECO:0000256" key="4">
    <source>
        <dbReference type="ARBA" id="ARBA00022881"/>
    </source>
</evidence>
<dbReference type="AlphaFoldDB" id="E0RRM7"/>
<dbReference type="InterPro" id="IPR010994">
    <property type="entry name" value="RuvA_2-like"/>
</dbReference>
<dbReference type="GO" id="GO:0005737">
    <property type="term" value="C:cytoplasm"/>
    <property type="evidence" value="ECO:0007669"/>
    <property type="project" value="UniProtKB-SubCell"/>
</dbReference>
<dbReference type="Pfam" id="PF14520">
    <property type="entry name" value="HHH_5"/>
    <property type="match status" value="1"/>
</dbReference>
<dbReference type="GO" id="GO:0009380">
    <property type="term" value="C:excinuclease repair complex"/>
    <property type="evidence" value="ECO:0007669"/>
    <property type="project" value="InterPro"/>
</dbReference>
<dbReference type="InterPro" id="IPR001162">
    <property type="entry name" value="UvrC_RNase_H_dom"/>
</dbReference>
<dbReference type="InterPro" id="IPR038476">
    <property type="entry name" value="UvrC_RNase_H_dom_sf"/>
</dbReference>
<evidence type="ECO:0000256" key="7">
    <source>
        <dbReference type="HAMAP-Rule" id="MF_00203"/>
    </source>
</evidence>
<dbReference type="PaxDb" id="665571-STHERM_c22030"/>
<dbReference type="HOGENOM" id="CLU_014841_3_2_12"/>
<dbReference type="InterPro" id="IPR035901">
    <property type="entry name" value="GIY-YIG_endonuc_sf"/>
</dbReference>
<dbReference type="Gene3D" id="3.40.1440.10">
    <property type="entry name" value="GIY-YIG endonuclease"/>
    <property type="match status" value="1"/>
</dbReference>
<feature type="domain" description="UvrC family homology region profile" evidence="11">
    <location>
        <begin position="260"/>
        <end position="475"/>
    </location>
</feature>
<dbReference type="Pfam" id="PF08459">
    <property type="entry name" value="UvrC_RNaseH_dom"/>
    <property type="match status" value="1"/>
</dbReference>
<dbReference type="Proteomes" id="UP000001296">
    <property type="component" value="Chromosome"/>
</dbReference>
<comment type="similarity">
    <text evidence="7">Belongs to the UvrC family.</text>
</comment>
<dbReference type="Gene3D" id="4.10.860.10">
    <property type="entry name" value="UVR domain"/>
    <property type="match status" value="1"/>
</dbReference>
<evidence type="ECO:0000256" key="3">
    <source>
        <dbReference type="ARBA" id="ARBA00022769"/>
    </source>
</evidence>
<evidence type="ECO:0000259" key="9">
    <source>
        <dbReference type="PROSITE" id="PS50151"/>
    </source>
</evidence>
<dbReference type="SUPFAM" id="SSF46600">
    <property type="entry name" value="C-terminal UvrC-binding domain of UvrB"/>
    <property type="match status" value="1"/>
</dbReference>
<reference evidence="12 13" key="2">
    <citation type="journal article" date="2010" name="J. Bacteriol.">
        <title>Genome sequence of the polysaccharide-degrading, thermophilic anaerobe Spirochaeta thermophila DSM 6192.</title>
        <authorList>
            <person name="Angelov A."/>
            <person name="Liebl S."/>
            <person name="Ballschmiter M."/>
            <person name="Bomeke M."/>
            <person name="Lehmann R."/>
            <person name="Liesegang H."/>
            <person name="Daniel R."/>
            <person name="Liebl W."/>
        </authorList>
    </citation>
    <scope>NUCLEOTIDE SEQUENCE [LARGE SCALE GENOMIC DNA]</scope>
    <source>
        <strain evidence="13">ATCC 49972 / DSM 6192 / RI 19.B1</strain>
    </source>
</reference>
<dbReference type="RefSeq" id="WP_013314969.1">
    <property type="nucleotide sequence ID" value="NC_014484.1"/>
</dbReference>
<dbReference type="InterPro" id="IPR050066">
    <property type="entry name" value="UvrABC_protein_C"/>
</dbReference>
<keyword evidence="4 7" id="KW-0267">Excision nuclease</keyword>
<feature type="domain" description="GIY-YIG" evidence="10">
    <location>
        <begin position="21"/>
        <end position="98"/>
    </location>
</feature>
<feature type="domain" description="UVR" evidence="9">
    <location>
        <begin position="206"/>
        <end position="241"/>
    </location>
</feature>
<keyword evidence="5 7" id="KW-0234">DNA repair</keyword>
<dbReference type="CDD" id="cd10434">
    <property type="entry name" value="GIY-YIG_UvrC_Cho"/>
    <property type="match status" value="1"/>
</dbReference>
<dbReference type="Pfam" id="PF01541">
    <property type="entry name" value="GIY-YIG"/>
    <property type="match status" value="1"/>
</dbReference>
<proteinExistence type="inferred from homology"/>
<dbReference type="Pfam" id="PF02151">
    <property type="entry name" value="UVR"/>
    <property type="match status" value="1"/>
</dbReference>
<dbReference type="SUPFAM" id="SSF82771">
    <property type="entry name" value="GIY-YIG endonuclease"/>
    <property type="match status" value="1"/>
</dbReference>
<dbReference type="Gene3D" id="1.10.150.20">
    <property type="entry name" value="5' to 3' exonuclease, C-terminal subdomain"/>
    <property type="match status" value="1"/>
</dbReference>
<evidence type="ECO:0000313" key="13">
    <source>
        <dbReference type="Proteomes" id="UP000001296"/>
    </source>
</evidence>
<dbReference type="SUPFAM" id="SSF47781">
    <property type="entry name" value="RuvA domain 2-like"/>
    <property type="match status" value="1"/>
</dbReference>
<dbReference type="HAMAP" id="MF_00203">
    <property type="entry name" value="UvrC"/>
    <property type="match status" value="1"/>
</dbReference>
<evidence type="ECO:0000256" key="6">
    <source>
        <dbReference type="ARBA" id="ARBA00023236"/>
    </source>
</evidence>
<dbReference type="PROSITE" id="PS50151">
    <property type="entry name" value="UVR"/>
    <property type="match status" value="1"/>
</dbReference>
<reference key="1">
    <citation type="submission" date="2009-08" db="EMBL/GenBank/DDBJ databases">
        <title>The genome sequence of Spirochaeta thermophila DSM6192.</title>
        <authorList>
            <person name="Angelov A."/>
            <person name="Mientus M."/>
            <person name="Wittenberg S."/>
            <person name="Lehmann R."/>
            <person name="Liesegang H."/>
            <person name="Daniel R."/>
            <person name="Liebl W."/>
        </authorList>
    </citation>
    <scope>NUCLEOTIDE SEQUENCE</scope>
    <source>
        <strain>DSM 6192</strain>
    </source>
</reference>
<name>E0RRM7_WINT6</name>
<sequence>MDGESYKGFGDILRQVEAAPSSPGVYLMRDEEGKVIYVGKAKVLRNRLRSYISGTKDRKTTHLMRRVRSIEWIVTDTEYDALLLENTLIKKYQPKYNIDLKDGKSYPVIRLTAEDFPRVFRTRKIVHDGSRYFGPYGSAHLLDLYLDFIDRFFPLRKCRGPLRKRAHPCLYYHIGRCPAPCVDKISREDYLARVEDVARLLSGEVEDLQTSLKGRMEEAASRLAYETAARYRDALQAVEEILKNEQKVVDFAREKRDYAAYVREEPYACFVVFKMRDGKLVGRDAYVTHAFDEDDEDFSNFLVRYYDADIALPEELHLFQGTQEEILAPYLAGKFGIRLIREGEGHPILNLVVQNAREELARHLKIKGNPEAVLALQEALELPVPPVRIEGFDIAHLQGTFPYASMVQFLGGVPHKSEYRLFRVKTLQGLVDDYEALREVTARRYTRLKNERKPLPDLILIDGGKGQVNAVREVLDALGLSHIPLVGLAKQREEIFFPHASAPLLLEERSPALRLLQYVRDEAHRFATTAHARARAVKIDGSILETVEGIGKKRAVRLLTHYGSLDAIARAEAEEIKEVAGCPEHVALRVKEALLRLVEQRGDAVRSDGARE</sequence>
<gene>
    <name evidence="7 12" type="primary">uvrC</name>
    <name evidence="12" type="ordered locus">STHERM_c22030</name>
</gene>
<keyword evidence="6 7" id="KW-0742">SOS response</keyword>
<dbReference type="InterPro" id="IPR047296">
    <property type="entry name" value="GIY-YIG_UvrC_Cho"/>
</dbReference>
<keyword evidence="3 7" id="KW-0228">DNA excision</keyword>
<organism evidence="12 13">
    <name type="scientific">Winmispira thermophila (strain ATCC 49972 / DSM 6192 / RI 19.B1)</name>
    <name type="common">Spirochaeta thermophila</name>
    <dbReference type="NCBI Taxonomy" id="665571"/>
    <lineage>
        <taxon>Bacteria</taxon>
        <taxon>Pseudomonadati</taxon>
        <taxon>Spirochaetota</taxon>
        <taxon>Spirochaetia</taxon>
        <taxon>Winmispirales</taxon>
        <taxon>Winmispiraceae</taxon>
        <taxon>Winmispira</taxon>
    </lineage>
</organism>
<dbReference type="GO" id="GO:0006289">
    <property type="term" value="P:nucleotide-excision repair"/>
    <property type="evidence" value="ECO:0007669"/>
    <property type="project" value="UniProtKB-UniRule"/>
</dbReference>